<keyword evidence="6 10" id="KW-0067">ATP-binding</keyword>
<dbReference type="InterPro" id="IPR001962">
    <property type="entry name" value="Asn_synthase"/>
</dbReference>
<evidence type="ECO:0000313" key="15">
    <source>
        <dbReference type="EMBL" id="KPI42852.1"/>
    </source>
</evidence>
<evidence type="ECO:0000256" key="2">
    <source>
        <dbReference type="ARBA" id="ARBA00012737"/>
    </source>
</evidence>
<evidence type="ECO:0000256" key="1">
    <source>
        <dbReference type="ARBA" id="ARBA00005187"/>
    </source>
</evidence>
<sequence length="572" mass="64485">MCGIFAAHNHPSVAGFKTTALQCVKCLRHRGPDWSGNWTGNNTILCHERLSIVGVDSGAQPIVSTDGALALAVNGEIYNHRIIRKSLKKPYDFKTRSDCEYDIDAPKHLDGMFSFVLHDKERDRTIAARDPIGITSFYLGRSSQTPGAVFFASELKALAPVCDNIISFPPGYVYDSKTDKLTRYFEPTWWEGDRVPDTPLDYKLIRKTLEKSVLKRLMAEVPYGVLLSGGLDSSLTASIAQRESLRQKRLASAQTNGHANGHTEHHRSDLVGIDNENELTTVTLLPQLNSFSIGLPDAPDTKAAQEVAEFLGTKHHSFTFTLEEGLDALSDVIYHLESYDVTTIRASTPMYLLSRKIKAMGVKMVLSGEGSDEIFGGYLYFHNAPDKAAFHKETVRRVKNLHLADCLRANKSTSAWGVEARVPFLDKEFLEVSMNIDPKEKMITKERMEKYILRKAFDTTDEPDVEPYLPDHILWRQKEQFSDGVGYGWIDCLKDQAEREVSDEMMRNPKPEWGDDVPDSKEGYWFRLMFDQHFPQYCASTVSRWTPTWSNQTDPSGRAIGTHVARYDNPGS</sequence>
<dbReference type="NCBIfam" id="NF006949">
    <property type="entry name" value="PRK09431.1"/>
    <property type="match status" value="1"/>
</dbReference>
<dbReference type="NCBIfam" id="TIGR01536">
    <property type="entry name" value="asn_synth_AEB"/>
    <property type="match status" value="1"/>
</dbReference>
<dbReference type="GO" id="GO:0004066">
    <property type="term" value="F:asparagine synthase (glutamine-hydrolyzing) activity"/>
    <property type="evidence" value="ECO:0007669"/>
    <property type="project" value="UniProtKB-EC"/>
</dbReference>
<evidence type="ECO:0000259" key="14">
    <source>
        <dbReference type="PROSITE" id="PS51278"/>
    </source>
</evidence>
<dbReference type="PANTHER" id="PTHR11772:SF2">
    <property type="entry name" value="ASPARAGINE SYNTHETASE [GLUTAMINE-HYDROLYZING]"/>
    <property type="match status" value="1"/>
</dbReference>
<dbReference type="Pfam" id="PF00733">
    <property type="entry name" value="Asn_synthase"/>
    <property type="match status" value="1"/>
</dbReference>
<evidence type="ECO:0000256" key="6">
    <source>
        <dbReference type="ARBA" id="ARBA00022840"/>
    </source>
</evidence>
<dbReference type="InterPro" id="IPR006426">
    <property type="entry name" value="Asn_synth_AEB"/>
</dbReference>
<dbReference type="GeneID" id="28733950"/>
<dbReference type="SUPFAM" id="SSF56235">
    <property type="entry name" value="N-terminal nucleophile aminohydrolases (Ntn hydrolases)"/>
    <property type="match status" value="1"/>
</dbReference>
<dbReference type="InterPro" id="IPR029055">
    <property type="entry name" value="Ntn_hydrolases_N"/>
</dbReference>
<dbReference type="OrthoDB" id="409189at2759"/>
<organism evidence="15 16">
    <name type="scientific">Cyphellophora attinorum</name>
    <dbReference type="NCBI Taxonomy" id="1664694"/>
    <lineage>
        <taxon>Eukaryota</taxon>
        <taxon>Fungi</taxon>
        <taxon>Dikarya</taxon>
        <taxon>Ascomycota</taxon>
        <taxon>Pezizomycotina</taxon>
        <taxon>Eurotiomycetes</taxon>
        <taxon>Chaetothyriomycetidae</taxon>
        <taxon>Chaetothyriales</taxon>
        <taxon>Cyphellophoraceae</taxon>
        <taxon>Cyphellophora</taxon>
    </lineage>
</organism>
<dbReference type="InterPro" id="IPR017932">
    <property type="entry name" value="GATase_2_dom"/>
</dbReference>
<evidence type="ECO:0000256" key="5">
    <source>
        <dbReference type="ARBA" id="ARBA00022741"/>
    </source>
</evidence>
<comment type="catalytic activity">
    <reaction evidence="9">
        <text>L-aspartate + L-glutamine + ATP + H2O = L-asparagine + L-glutamate + AMP + diphosphate + H(+)</text>
        <dbReference type="Rhea" id="RHEA:12228"/>
        <dbReference type="ChEBI" id="CHEBI:15377"/>
        <dbReference type="ChEBI" id="CHEBI:15378"/>
        <dbReference type="ChEBI" id="CHEBI:29985"/>
        <dbReference type="ChEBI" id="CHEBI:29991"/>
        <dbReference type="ChEBI" id="CHEBI:30616"/>
        <dbReference type="ChEBI" id="CHEBI:33019"/>
        <dbReference type="ChEBI" id="CHEBI:58048"/>
        <dbReference type="ChEBI" id="CHEBI:58359"/>
        <dbReference type="ChEBI" id="CHEBI:456215"/>
        <dbReference type="EC" id="6.3.5.4"/>
    </reaction>
</comment>
<dbReference type="InterPro" id="IPR033738">
    <property type="entry name" value="AsnB_N"/>
</dbReference>
<evidence type="ECO:0000256" key="9">
    <source>
        <dbReference type="ARBA" id="ARBA00048741"/>
    </source>
</evidence>
<dbReference type="PANTHER" id="PTHR11772">
    <property type="entry name" value="ASPARAGINE SYNTHETASE"/>
    <property type="match status" value="1"/>
</dbReference>
<dbReference type="GO" id="GO:0005524">
    <property type="term" value="F:ATP binding"/>
    <property type="evidence" value="ECO:0007669"/>
    <property type="project" value="UniProtKB-KW"/>
</dbReference>
<keyword evidence="5 10" id="KW-0547">Nucleotide-binding</keyword>
<dbReference type="GO" id="GO:0005829">
    <property type="term" value="C:cytosol"/>
    <property type="evidence" value="ECO:0007669"/>
    <property type="project" value="TreeGrafter"/>
</dbReference>
<evidence type="ECO:0000256" key="13">
    <source>
        <dbReference type="PIRSR" id="PIRSR001589-3"/>
    </source>
</evidence>
<feature type="binding site" evidence="12">
    <location>
        <position position="98"/>
    </location>
    <ligand>
        <name>L-glutamine</name>
        <dbReference type="ChEBI" id="CHEBI:58359"/>
    </ligand>
</feature>
<comment type="caution">
    <text evidence="15">The sequence shown here is derived from an EMBL/GenBank/DDBJ whole genome shotgun (WGS) entry which is preliminary data.</text>
</comment>
<dbReference type="InterPro" id="IPR050795">
    <property type="entry name" value="Asn_Synthetase"/>
</dbReference>
<evidence type="ECO:0000256" key="10">
    <source>
        <dbReference type="PIRNR" id="PIRNR001589"/>
    </source>
</evidence>
<evidence type="ECO:0000256" key="7">
    <source>
        <dbReference type="ARBA" id="ARBA00022888"/>
    </source>
</evidence>
<dbReference type="Pfam" id="PF13537">
    <property type="entry name" value="GATase_7"/>
    <property type="match status" value="1"/>
</dbReference>
<name>A0A0N1P083_9EURO</name>
<dbReference type="EMBL" id="LFJN01000006">
    <property type="protein sequence ID" value="KPI42852.1"/>
    <property type="molecule type" value="Genomic_DNA"/>
</dbReference>
<keyword evidence="7 11" id="KW-0061">Asparagine biosynthesis</keyword>
<dbReference type="RefSeq" id="XP_018002815.1">
    <property type="nucleotide sequence ID" value="XM_018142070.1"/>
</dbReference>
<dbReference type="FunFam" id="3.40.50.620:FF:000031">
    <property type="entry name" value="Asparagine synthase B"/>
    <property type="match status" value="1"/>
</dbReference>
<dbReference type="PROSITE" id="PS51278">
    <property type="entry name" value="GATASE_TYPE_2"/>
    <property type="match status" value="1"/>
</dbReference>
<keyword evidence="4 11" id="KW-0028">Amino-acid biosynthesis</keyword>
<evidence type="ECO:0000256" key="8">
    <source>
        <dbReference type="ARBA" id="ARBA00022962"/>
    </source>
</evidence>
<keyword evidence="8 11" id="KW-0315">Glutamine amidotransferase</keyword>
<dbReference type="STRING" id="1664694.A0A0N1P083"/>
<feature type="domain" description="Glutamine amidotransferase type-2" evidence="14">
    <location>
        <begin position="2"/>
        <end position="179"/>
    </location>
</feature>
<reference evidence="15 16" key="1">
    <citation type="submission" date="2015-06" db="EMBL/GenBank/DDBJ databases">
        <title>Draft genome of the ant-associated black yeast Phialophora attae CBS 131958.</title>
        <authorList>
            <person name="Moreno L.F."/>
            <person name="Stielow B.J."/>
            <person name="de Hoog S."/>
            <person name="Vicente V.A."/>
            <person name="Weiss V.A."/>
            <person name="de Vries M."/>
            <person name="Cruz L.M."/>
            <person name="Souza E.M."/>
        </authorList>
    </citation>
    <scope>NUCLEOTIDE SEQUENCE [LARGE SCALE GENOMIC DNA]</scope>
    <source>
        <strain evidence="15 16">CBS 131958</strain>
    </source>
</reference>
<dbReference type="AlphaFoldDB" id="A0A0N1P083"/>
<evidence type="ECO:0000256" key="12">
    <source>
        <dbReference type="PIRSR" id="PIRSR001589-2"/>
    </source>
</evidence>
<accession>A0A0N1P083</accession>
<feature type="site" description="Important for beta-aspartyl-AMP intermediate formation" evidence="13">
    <location>
        <position position="369"/>
    </location>
</feature>
<dbReference type="Proteomes" id="UP000038010">
    <property type="component" value="Unassembled WGS sequence"/>
</dbReference>
<dbReference type="InterPro" id="IPR014729">
    <property type="entry name" value="Rossmann-like_a/b/a_fold"/>
</dbReference>
<proteinExistence type="predicted"/>
<evidence type="ECO:0000256" key="3">
    <source>
        <dbReference type="ARBA" id="ARBA00022598"/>
    </source>
</evidence>
<dbReference type="Gene3D" id="3.40.50.620">
    <property type="entry name" value="HUPs"/>
    <property type="match status" value="1"/>
</dbReference>
<gene>
    <name evidence="15" type="ORF">AB675_2125</name>
</gene>
<feature type="binding site" evidence="12">
    <location>
        <position position="293"/>
    </location>
    <ligand>
        <name>ATP</name>
        <dbReference type="ChEBI" id="CHEBI:30616"/>
    </ligand>
</feature>
<evidence type="ECO:0000256" key="11">
    <source>
        <dbReference type="PIRSR" id="PIRSR001589-1"/>
    </source>
</evidence>
<feature type="active site" description="For GATase activity" evidence="11">
    <location>
        <position position="2"/>
    </location>
</feature>
<dbReference type="CDD" id="cd00712">
    <property type="entry name" value="AsnB"/>
    <property type="match status" value="1"/>
</dbReference>
<feature type="binding site" evidence="12">
    <location>
        <begin position="367"/>
        <end position="368"/>
    </location>
    <ligand>
        <name>ATP</name>
        <dbReference type="ChEBI" id="CHEBI:30616"/>
    </ligand>
</feature>
<dbReference type="GO" id="GO:0006529">
    <property type="term" value="P:asparagine biosynthetic process"/>
    <property type="evidence" value="ECO:0007669"/>
    <property type="project" value="UniProtKB-KW"/>
</dbReference>
<dbReference type="CDD" id="cd01991">
    <property type="entry name" value="Asn_synthase_B_C"/>
    <property type="match status" value="1"/>
</dbReference>
<comment type="pathway">
    <text evidence="1">Amino-acid biosynthesis; L-asparagine biosynthesis; L-asparagine from L-aspartate (L-Gln route): step 1/1.</text>
</comment>
<dbReference type="VEuPathDB" id="FungiDB:AB675_2125"/>
<dbReference type="Gene3D" id="3.60.20.10">
    <property type="entry name" value="Glutamine Phosphoribosylpyrophosphate, subunit 1, domain 1"/>
    <property type="match status" value="1"/>
</dbReference>
<dbReference type="FunFam" id="3.60.20.10:FF:000050">
    <property type="entry name" value="Asparagine synthetase 2"/>
    <property type="match status" value="1"/>
</dbReference>
<dbReference type="EC" id="6.3.5.4" evidence="2"/>
<dbReference type="PIRSF" id="PIRSF001589">
    <property type="entry name" value="Asn_synthetase_glu-h"/>
    <property type="match status" value="1"/>
</dbReference>
<keyword evidence="16" id="KW-1185">Reference proteome</keyword>
<evidence type="ECO:0000256" key="4">
    <source>
        <dbReference type="ARBA" id="ARBA00022605"/>
    </source>
</evidence>
<feature type="binding site" evidence="12">
    <location>
        <position position="226"/>
    </location>
    <ligand>
        <name>ATP</name>
        <dbReference type="ChEBI" id="CHEBI:30616"/>
    </ligand>
</feature>
<keyword evidence="3" id="KW-0436">Ligase</keyword>
<protein>
    <recommendedName>
        <fullName evidence="2">asparagine synthase (glutamine-hydrolyzing)</fullName>
        <ecNumber evidence="2">6.3.5.4</ecNumber>
    </recommendedName>
</protein>
<evidence type="ECO:0000313" key="16">
    <source>
        <dbReference type="Proteomes" id="UP000038010"/>
    </source>
</evidence>
<dbReference type="SUPFAM" id="SSF52402">
    <property type="entry name" value="Adenine nucleotide alpha hydrolases-like"/>
    <property type="match status" value="1"/>
</dbReference>